<protein>
    <recommendedName>
        <fullName evidence="6 7">6-phosphogluconolactonase</fullName>
        <shortName evidence="7">6PGL</shortName>
        <ecNumber evidence="5 7">3.1.1.31</ecNumber>
    </recommendedName>
</protein>
<dbReference type="GO" id="GO:0017057">
    <property type="term" value="F:6-phosphogluconolactonase activity"/>
    <property type="evidence" value="ECO:0007669"/>
    <property type="project" value="UniProtKB-EC"/>
</dbReference>
<evidence type="ECO:0000256" key="4">
    <source>
        <dbReference type="ARBA" id="ARBA00010662"/>
    </source>
</evidence>
<comment type="pathway">
    <text evidence="3 7">Carbohydrate degradation; pentose phosphate pathway; D-ribulose 5-phosphate from D-glucose 6-phosphate (oxidative stage): step 2/3.</text>
</comment>
<feature type="domain" description="Glucosamine/galactosamine-6-phosphate isomerase" evidence="8">
    <location>
        <begin position="12"/>
        <end position="223"/>
    </location>
</feature>
<name>A0ABX7PWP5_9BACT</name>
<sequence>MMKRIETVIFESEQEWLNYLCASFKKIVESSLSNALLCHVALSGGKTPFPFYERLTKEDLPWEKICFWLGDERWVAVNDPQSNEGMILRAFGDLSKKFQFHGWHLSEDPQQAAFLYEKLLIEKIGDPPVFDLVLLGIGEDGHTASLFPGSEALEEKNRYVAVTSNPSNGQIRLTFTFPLLNRARQAWFLVTGKKKQKVIENILLSHTDLPAGRLSVKNQWLIWLNKEPSF</sequence>
<dbReference type="EC" id="3.1.1.31" evidence="5 7"/>
<dbReference type="CDD" id="cd01400">
    <property type="entry name" value="6PGL"/>
    <property type="match status" value="1"/>
</dbReference>
<gene>
    <name evidence="7 9" type="primary">pgl</name>
    <name evidence="9" type="ORF">EM20IM_01730</name>
</gene>
<accession>A0ABX7PWP5</accession>
<evidence type="ECO:0000313" key="10">
    <source>
        <dbReference type="Proteomes" id="UP000663088"/>
    </source>
</evidence>
<evidence type="ECO:0000259" key="8">
    <source>
        <dbReference type="Pfam" id="PF01182"/>
    </source>
</evidence>
<dbReference type="NCBIfam" id="TIGR01198">
    <property type="entry name" value="pgl"/>
    <property type="match status" value="1"/>
</dbReference>
<evidence type="ECO:0000256" key="7">
    <source>
        <dbReference type="RuleBase" id="RU365095"/>
    </source>
</evidence>
<dbReference type="PANTHER" id="PTHR11054">
    <property type="entry name" value="6-PHOSPHOGLUCONOLACTONASE"/>
    <property type="match status" value="1"/>
</dbReference>
<evidence type="ECO:0000313" key="9">
    <source>
        <dbReference type="EMBL" id="QSR87098.1"/>
    </source>
</evidence>
<dbReference type="InterPro" id="IPR039104">
    <property type="entry name" value="6PGL"/>
</dbReference>
<dbReference type="PANTHER" id="PTHR11054:SF0">
    <property type="entry name" value="6-PHOSPHOGLUCONOLACTONASE"/>
    <property type="match status" value="1"/>
</dbReference>
<evidence type="ECO:0000256" key="6">
    <source>
        <dbReference type="ARBA" id="ARBA00020337"/>
    </source>
</evidence>
<comment type="catalytic activity">
    <reaction evidence="1 7">
        <text>6-phospho-D-glucono-1,5-lactone + H2O = 6-phospho-D-gluconate + H(+)</text>
        <dbReference type="Rhea" id="RHEA:12556"/>
        <dbReference type="ChEBI" id="CHEBI:15377"/>
        <dbReference type="ChEBI" id="CHEBI:15378"/>
        <dbReference type="ChEBI" id="CHEBI:57955"/>
        <dbReference type="ChEBI" id="CHEBI:58759"/>
        <dbReference type="EC" id="3.1.1.31"/>
    </reaction>
</comment>
<dbReference type="InterPro" id="IPR037171">
    <property type="entry name" value="NagB/RpiA_transferase-like"/>
</dbReference>
<dbReference type="EMBL" id="CP065956">
    <property type="protein sequence ID" value="QSR87098.1"/>
    <property type="molecule type" value="Genomic_DNA"/>
</dbReference>
<proteinExistence type="inferred from homology"/>
<dbReference type="Proteomes" id="UP000663088">
    <property type="component" value="Chromosome"/>
</dbReference>
<dbReference type="RefSeq" id="WP_206847549.1">
    <property type="nucleotide sequence ID" value="NZ_CP065956.1"/>
</dbReference>
<dbReference type="Gene3D" id="3.40.50.1360">
    <property type="match status" value="1"/>
</dbReference>
<evidence type="ECO:0000256" key="5">
    <source>
        <dbReference type="ARBA" id="ARBA00013198"/>
    </source>
</evidence>
<keyword evidence="10" id="KW-1185">Reference proteome</keyword>
<comment type="similarity">
    <text evidence="4 7">Belongs to the glucosamine/galactosamine-6-phosphate isomerase family. 6-phosphogluconolactonase subfamily.</text>
</comment>
<evidence type="ECO:0000256" key="1">
    <source>
        <dbReference type="ARBA" id="ARBA00000832"/>
    </source>
</evidence>
<evidence type="ECO:0000256" key="2">
    <source>
        <dbReference type="ARBA" id="ARBA00002681"/>
    </source>
</evidence>
<organism evidence="9 10">
    <name type="scientific">Candidatus Methylacidiphilum infernorum</name>
    <dbReference type="NCBI Taxonomy" id="511746"/>
    <lineage>
        <taxon>Bacteria</taxon>
        <taxon>Pseudomonadati</taxon>
        <taxon>Verrucomicrobiota</taxon>
        <taxon>Methylacidiphilae</taxon>
        <taxon>Methylacidiphilales</taxon>
        <taxon>Methylacidiphilaceae</taxon>
        <taxon>Methylacidiphilum (ex Ratnadevi et al. 2023)</taxon>
    </lineage>
</organism>
<dbReference type="InterPro" id="IPR005900">
    <property type="entry name" value="6-phosphogluconolactonase_DevB"/>
</dbReference>
<reference evidence="9 10" key="1">
    <citation type="submission" date="2020-12" db="EMBL/GenBank/DDBJ databases">
        <authorList>
            <person name="Awala S.I."/>
            <person name="Gwak J.-H."/>
            <person name="Kim S.-J."/>
            <person name="Rhee S.-K."/>
        </authorList>
    </citation>
    <scope>NUCLEOTIDE SEQUENCE [LARGE SCALE GENOMIC DNA]</scope>
    <source>
        <strain evidence="9 10">IT5</strain>
    </source>
</reference>
<dbReference type="InterPro" id="IPR006148">
    <property type="entry name" value="Glc/Gal-6P_isomerase"/>
</dbReference>
<dbReference type="SUPFAM" id="SSF100950">
    <property type="entry name" value="NagB/RpiA/CoA transferase-like"/>
    <property type="match status" value="1"/>
</dbReference>
<keyword evidence="7 9" id="KW-0378">Hydrolase</keyword>
<comment type="function">
    <text evidence="2 7">Hydrolysis of 6-phosphogluconolactone to 6-phosphogluconate.</text>
</comment>
<evidence type="ECO:0000256" key="3">
    <source>
        <dbReference type="ARBA" id="ARBA00004961"/>
    </source>
</evidence>
<dbReference type="Pfam" id="PF01182">
    <property type="entry name" value="Glucosamine_iso"/>
    <property type="match status" value="1"/>
</dbReference>